<dbReference type="SMART" id="SM00729">
    <property type="entry name" value="Elp3"/>
    <property type="match status" value="1"/>
</dbReference>
<dbReference type="EMBL" id="FOJY01000025">
    <property type="protein sequence ID" value="SFB36091.1"/>
    <property type="molecule type" value="Genomic_DNA"/>
</dbReference>
<dbReference type="GO" id="GO:0051539">
    <property type="term" value="F:4 iron, 4 sulfur cluster binding"/>
    <property type="evidence" value="ECO:0007669"/>
    <property type="project" value="TreeGrafter"/>
</dbReference>
<dbReference type="Gene3D" id="3.80.30.20">
    <property type="entry name" value="tm_1862 like domain"/>
    <property type="match status" value="1"/>
</dbReference>
<dbReference type="PROSITE" id="PS51918">
    <property type="entry name" value="RADICAL_SAM"/>
    <property type="match status" value="1"/>
</dbReference>
<dbReference type="InterPro" id="IPR006638">
    <property type="entry name" value="Elp3/MiaA/NifB-like_rSAM"/>
</dbReference>
<gene>
    <name evidence="2" type="ORF">SAMN05216249_12523</name>
</gene>
<dbReference type="Pfam" id="PF04055">
    <property type="entry name" value="Radical_SAM"/>
    <property type="match status" value="1"/>
</dbReference>
<proteinExistence type="predicted"/>
<dbReference type="NCBIfam" id="TIGR03994">
    <property type="entry name" value="rSAM_HemZ"/>
    <property type="match status" value="1"/>
</dbReference>
<accession>A0A1I1ADL4</accession>
<dbReference type="SUPFAM" id="SSF102114">
    <property type="entry name" value="Radical SAM enzymes"/>
    <property type="match status" value="1"/>
</dbReference>
<organism evidence="2 3">
    <name type="scientific">Acetitomaculum ruminis DSM 5522</name>
    <dbReference type="NCBI Taxonomy" id="1120918"/>
    <lineage>
        <taxon>Bacteria</taxon>
        <taxon>Bacillati</taxon>
        <taxon>Bacillota</taxon>
        <taxon>Clostridia</taxon>
        <taxon>Lachnospirales</taxon>
        <taxon>Lachnospiraceae</taxon>
        <taxon>Acetitomaculum</taxon>
    </lineage>
</organism>
<dbReference type="InterPro" id="IPR007197">
    <property type="entry name" value="rSAM"/>
</dbReference>
<feature type="domain" description="Radical SAM core" evidence="1">
    <location>
        <begin position="155"/>
        <end position="391"/>
    </location>
</feature>
<dbReference type="InterPro" id="IPR058240">
    <property type="entry name" value="rSAM_sf"/>
</dbReference>
<dbReference type="SFLD" id="SFLDG01065">
    <property type="entry name" value="anaerobic_coproporphyrinogen-I"/>
    <property type="match status" value="1"/>
</dbReference>
<dbReference type="STRING" id="1120918.SAMN05216249_12523"/>
<dbReference type="GO" id="GO:0003824">
    <property type="term" value="F:catalytic activity"/>
    <property type="evidence" value="ECO:0007669"/>
    <property type="project" value="InterPro"/>
</dbReference>
<dbReference type="SFLD" id="SFLDS00029">
    <property type="entry name" value="Radical_SAM"/>
    <property type="match status" value="1"/>
</dbReference>
<dbReference type="AlphaFoldDB" id="A0A1I1ADL4"/>
<dbReference type="PANTHER" id="PTHR13932:SF1">
    <property type="entry name" value="OXYGEN-INDEPENDENT COPROPORPHYRINOGEN-III OXIDASE-LIKE PROTEIN HEMZ"/>
    <property type="match status" value="1"/>
</dbReference>
<dbReference type="Proteomes" id="UP000198838">
    <property type="component" value="Unassembled WGS sequence"/>
</dbReference>
<name>A0A1I1ADL4_9FIRM</name>
<keyword evidence="3" id="KW-1185">Reference proteome</keyword>
<dbReference type="InterPro" id="IPR023995">
    <property type="entry name" value="HemZ"/>
</dbReference>
<dbReference type="PANTHER" id="PTHR13932">
    <property type="entry name" value="COPROPORPHYRINIGEN III OXIDASE"/>
    <property type="match status" value="1"/>
</dbReference>
<evidence type="ECO:0000313" key="3">
    <source>
        <dbReference type="Proteomes" id="UP000198838"/>
    </source>
</evidence>
<dbReference type="GO" id="GO:0006779">
    <property type="term" value="P:porphyrin-containing compound biosynthetic process"/>
    <property type="evidence" value="ECO:0007669"/>
    <property type="project" value="TreeGrafter"/>
</dbReference>
<sequence>MIKVYLNKDEFSYDVYSLIKAFYPKEDISMKEDEPSDMLFKIEYEKNEIIVSCFKNEELINSCKDKCDYTDKKITKNILKRVLYKCLSNTQKKELPWGTMTGIRPVRIVSNLLEEKNYSDNEIKKYLKDYYFVSDKKCDLAIEVAKVEKKVLDSFDYKKGYSLYIGIPFCPSRCLYCSFTAYSIDKMRHFVMPYIEALQKELAFIREYMDMEPDTIYVGGGTPTALNEEELEILLKSINNTFDVTSLREFCVEAGRPDSITKEKLRILKEYNTERISINPQSMNQKTLDIIGRAHSVADIYKTFEDARDAGFKNINMDMITGLPNEDEEDVMHTLECIKELSPECLTVHSLALKKKSRLNLNKEDYTNLKIINDGNINTKTYDFAKDMGMNPYYLYRQQNIAGNYENIGYSLPGMEGIYNILTMEERQSVLAAGAGSISKRVYSDGTTIKRCDNVKDIKLFIENIDEMLERKRELFKTFHEDL</sequence>
<dbReference type="GO" id="GO:0005737">
    <property type="term" value="C:cytoplasm"/>
    <property type="evidence" value="ECO:0007669"/>
    <property type="project" value="TreeGrafter"/>
</dbReference>
<evidence type="ECO:0000259" key="1">
    <source>
        <dbReference type="PROSITE" id="PS51918"/>
    </source>
</evidence>
<dbReference type="SFLD" id="SFLDF00310">
    <property type="entry name" value="oxygen-independent_coproporphy"/>
    <property type="match status" value="1"/>
</dbReference>
<dbReference type="InterPro" id="IPR023404">
    <property type="entry name" value="rSAM_horseshoe"/>
</dbReference>
<protein>
    <submittedName>
        <fullName evidence="2">Oxygen-independent coproporphyrinogen-3 oxidase</fullName>
    </submittedName>
</protein>
<evidence type="ECO:0000313" key="2">
    <source>
        <dbReference type="EMBL" id="SFB36091.1"/>
    </source>
</evidence>
<dbReference type="SFLD" id="SFLDG01082">
    <property type="entry name" value="B12-binding_domain_containing"/>
    <property type="match status" value="1"/>
</dbReference>
<dbReference type="OrthoDB" id="9808022at2"/>
<reference evidence="2 3" key="1">
    <citation type="submission" date="2016-10" db="EMBL/GenBank/DDBJ databases">
        <authorList>
            <person name="de Groot N.N."/>
        </authorList>
    </citation>
    <scope>NUCLEOTIDE SEQUENCE [LARGE SCALE GENOMIC DNA]</scope>
    <source>
        <strain evidence="2 3">DSM 5522</strain>
    </source>
</reference>
<dbReference type="InterPro" id="IPR034505">
    <property type="entry name" value="Coproporphyrinogen-III_oxidase"/>
</dbReference>
<dbReference type="CDD" id="cd01335">
    <property type="entry name" value="Radical_SAM"/>
    <property type="match status" value="1"/>
</dbReference>